<feature type="transmembrane region" description="Helical" evidence="9">
    <location>
        <begin position="224"/>
        <end position="243"/>
    </location>
</feature>
<dbReference type="InterPro" id="IPR004703">
    <property type="entry name" value="PTS_sugar-sp_permease"/>
</dbReference>
<dbReference type="Proteomes" id="UP000261111">
    <property type="component" value="Unassembled WGS sequence"/>
</dbReference>
<dbReference type="Pfam" id="PF03611">
    <property type="entry name" value="EIIC-GAT"/>
    <property type="match status" value="1"/>
</dbReference>
<dbReference type="GeneID" id="93332868"/>
<keyword evidence="6 9" id="KW-0812">Transmembrane</keyword>
<gene>
    <name evidence="10" type="ORF">DWX41_14655</name>
</gene>
<keyword evidence="7 9" id="KW-1133">Transmembrane helix</keyword>
<evidence type="ECO:0000256" key="1">
    <source>
        <dbReference type="ARBA" id="ARBA00004651"/>
    </source>
</evidence>
<reference evidence="10 11" key="1">
    <citation type="submission" date="2018-08" db="EMBL/GenBank/DDBJ databases">
        <title>A genome reference for cultivated species of the human gut microbiota.</title>
        <authorList>
            <person name="Zou Y."/>
            <person name="Xue W."/>
            <person name="Luo G."/>
        </authorList>
    </citation>
    <scope>NUCLEOTIDE SEQUENCE [LARGE SCALE GENOMIC DNA]</scope>
    <source>
        <strain evidence="10 11">AF19-21</strain>
    </source>
</reference>
<feature type="transmembrane region" description="Helical" evidence="9">
    <location>
        <begin position="402"/>
        <end position="421"/>
    </location>
</feature>
<evidence type="ECO:0000256" key="8">
    <source>
        <dbReference type="ARBA" id="ARBA00023136"/>
    </source>
</evidence>
<evidence type="ECO:0008006" key="12">
    <source>
        <dbReference type="Google" id="ProtNLM"/>
    </source>
</evidence>
<dbReference type="GO" id="GO:0009401">
    <property type="term" value="P:phosphoenolpyruvate-dependent sugar phosphotransferase system"/>
    <property type="evidence" value="ECO:0007669"/>
    <property type="project" value="UniProtKB-KW"/>
</dbReference>
<evidence type="ECO:0000256" key="9">
    <source>
        <dbReference type="SAM" id="Phobius"/>
    </source>
</evidence>
<feature type="transmembrane region" description="Helical" evidence="9">
    <location>
        <begin position="47"/>
        <end position="64"/>
    </location>
</feature>
<feature type="transmembrane region" description="Helical" evidence="9">
    <location>
        <begin position="150"/>
        <end position="170"/>
    </location>
</feature>
<feature type="transmembrane region" description="Helical" evidence="9">
    <location>
        <begin position="312"/>
        <end position="330"/>
    </location>
</feature>
<feature type="transmembrane region" description="Helical" evidence="9">
    <location>
        <begin position="96"/>
        <end position="116"/>
    </location>
</feature>
<accession>A0A3E2WRT9</accession>
<dbReference type="GO" id="GO:0015577">
    <property type="term" value="F:galactitol transmembrane transporter activity"/>
    <property type="evidence" value="ECO:0007669"/>
    <property type="project" value="InterPro"/>
</dbReference>
<protein>
    <recommendedName>
        <fullName evidence="12">PTS galactitol transporter subunit IIC</fullName>
    </recommendedName>
</protein>
<evidence type="ECO:0000256" key="7">
    <source>
        <dbReference type="ARBA" id="ARBA00022989"/>
    </source>
</evidence>
<evidence type="ECO:0000256" key="6">
    <source>
        <dbReference type="ARBA" id="ARBA00022692"/>
    </source>
</evidence>
<keyword evidence="3" id="KW-1003">Cell membrane</keyword>
<evidence type="ECO:0000313" key="10">
    <source>
        <dbReference type="EMBL" id="RGC29517.1"/>
    </source>
</evidence>
<dbReference type="GO" id="GO:0005886">
    <property type="term" value="C:plasma membrane"/>
    <property type="evidence" value="ECO:0007669"/>
    <property type="project" value="UniProtKB-SubCell"/>
</dbReference>
<feature type="transmembrane region" description="Helical" evidence="9">
    <location>
        <begin position="363"/>
        <end position="382"/>
    </location>
</feature>
<keyword evidence="8 9" id="KW-0472">Membrane</keyword>
<keyword evidence="4" id="KW-0762">Sugar transport</keyword>
<evidence type="ECO:0000313" key="11">
    <source>
        <dbReference type="Proteomes" id="UP000261111"/>
    </source>
</evidence>
<name>A0A3E2WRT9_9FIRM</name>
<dbReference type="RefSeq" id="WP_025654899.1">
    <property type="nucleotide sequence ID" value="NZ_QVIA01000016.1"/>
</dbReference>
<feature type="transmembrane region" description="Helical" evidence="9">
    <location>
        <begin position="336"/>
        <end position="356"/>
    </location>
</feature>
<evidence type="ECO:0000256" key="5">
    <source>
        <dbReference type="ARBA" id="ARBA00022683"/>
    </source>
</evidence>
<comment type="subcellular location">
    <subcellularLocation>
        <location evidence="1">Cell membrane</location>
        <topology evidence="1">Multi-pass membrane protein</topology>
    </subcellularLocation>
</comment>
<dbReference type="PANTHER" id="PTHR37324:SF2">
    <property type="entry name" value="PTS SYSTEM GALACTITOL-SPECIFIC EIIC COMPONENT"/>
    <property type="match status" value="1"/>
</dbReference>
<dbReference type="InterPro" id="IPR013853">
    <property type="entry name" value="EIIC-GAT"/>
</dbReference>
<evidence type="ECO:0000256" key="2">
    <source>
        <dbReference type="ARBA" id="ARBA00022448"/>
    </source>
</evidence>
<keyword evidence="5" id="KW-0598">Phosphotransferase system</keyword>
<organism evidence="10 11">
    <name type="scientific">Hungatella hathewayi</name>
    <dbReference type="NCBI Taxonomy" id="154046"/>
    <lineage>
        <taxon>Bacteria</taxon>
        <taxon>Bacillati</taxon>
        <taxon>Bacillota</taxon>
        <taxon>Clostridia</taxon>
        <taxon>Lachnospirales</taxon>
        <taxon>Lachnospiraceae</taxon>
        <taxon>Hungatella</taxon>
    </lineage>
</organism>
<evidence type="ECO:0000256" key="4">
    <source>
        <dbReference type="ARBA" id="ARBA00022597"/>
    </source>
</evidence>
<feature type="transmembrane region" description="Helical" evidence="9">
    <location>
        <begin position="12"/>
        <end position="35"/>
    </location>
</feature>
<keyword evidence="2" id="KW-0813">Transport</keyword>
<dbReference type="AlphaFoldDB" id="A0A3E2WRT9"/>
<dbReference type="EMBL" id="QVIA01000016">
    <property type="protein sequence ID" value="RGC29517.1"/>
    <property type="molecule type" value="Genomic_DNA"/>
</dbReference>
<proteinExistence type="predicted"/>
<sequence>MNAIITGIKDAILAVYSSGASVFLPVIFILVGLFFRMKFADALRAGLRAGIGIAGVGLVTNYMITTLGPVTEYYAAKGSGFTIVDIPWSVSAALPFALPFAVFLIPAFAILSLLLVKFKVFKTLQVNIWDYGIPLVVSGFAYVMFDSLVIAVICAFANFIWGIWLGDLFAKKWSGALGMEGTTTSNTTHMSLAGPVCWLINKILDHVPGINKISITPKTIQEKLGIVGEPAVIGLIVGMFMGVITGQNLTTICAIGMGISGSMMLIPQVLKIFLEGLGMITQAAQKWAVKHIGKDAECYIACDMAMSIGSPVVITINSIMLPIAVAFALIVPGFSYFPTGLMGGIIYMVGFCTMYCKEDFLRSLLCSAVYVCFIMALMNYLAPEIGSVYKFLDPSLAGDVTSGPALDWFTIIMCGIKRFFLGI</sequence>
<evidence type="ECO:0000256" key="3">
    <source>
        <dbReference type="ARBA" id="ARBA00022475"/>
    </source>
</evidence>
<dbReference type="PANTHER" id="PTHR37324">
    <property type="entry name" value="PTS SYSTEM GALACTITOL-SPECIFIC EIIC COMPONENT"/>
    <property type="match status" value="1"/>
</dbReference>
<feature type="transmembrane region" description="Helical" evidence="9">
    <location>
        <begin position="249"/>
        <end position="270"/>
    </location>
</feature>
<comment type="caution">
    <text evidence="10">The sequence shown here is derived from an EMBL/GenBank/DDBJ whole genome shotgun (WGS) entry which is preliminary data.</text>
</comment>